<accession>A0AAD7NBF1</accession>
<dbReference type="Proteomes" id="UP001215598">
    <property type="component" value="Unassembled WGS sequence"/>
</dbReference>
<proteinExistence type="predicted"/>
<dbReference type="EMBL" id="JARKIB010000058">
    <property type="protein sequence ID" value="KAJ7752664.1"/>
    <property type="molecule type" value="Genomic_DNA"/>
</dbReference>
<organism evidence="1 2">
    <name type="scientific">Mycena metata</name>
    <dbReference type="NCBI Taxonomy" id="1033252"/>
    <lineage>
        <taxon>Eukaryota</taxon>
        <taxon>Fungi</taxon>
        <taxon>Dikarya</taxon>
        <taxon>Basidiomycota</taxon>
        <taxon>Agaricomycotina</taxon>
        <taxon>Agaricomycetes</taxon>
        <taxon>Agaricomycetidae</taxon>
        <taxon>Agaricales</taxon>
        <taxon>Marasmiineae</taxon>
        <taxon>Mycenaceae</taxon>
        <taxon>Mycena</taxon>
    </lineage>
</organism>
<evidence type="ECO:0000313" key="1">
    <source>
        <dbReference type="EMBL" id="KAJ7752664.1"/>
    </source>
</evidence>
<reference evidence="1" key="1">
    <citation type="submission" date="2023-03" db="EMBL/GenBank/DDBJ databases">
        <title>Massive genome expansion in bonnet fungi (Mycena s.s.) driven by repeated elements and novel gene families across ecological guilds.</title>
        <authorList>
            <consortium name="Lawrence Berkeley National Laboratory"/>
            <person name="Harder C.B."/>
            <person name="Miyauchi S."/>
            <person name="Viragh M."/>
            <person name="Kuo A."/>
            <person name="Thoen E."/>
            <person name="Andreopoulos B."/>
            <person name="Lu D."/>
            <person name="Skrede I."/>
            <person name="Drula E."/>
            <person name="Henrissat B."/>
            <person name="Morin E."/>
            <person name="Kohler A."/>
            <person name="Barry K."/>
            <person name="LaButti K."/>
            <person name="Morin E."/>
            <person name="Salamov A."/>
            <person name="Lipzen A."/>
            <person name="Mereny Z."/>
            <person name="Hegedus B."/>
            <person name="Baldrian P."/>
            <person name="Stursova M."/>
            <person name="Weitz H."/>
            <person name="Taylor A."/>
            <person name="Grigoriev I.V."/>
            <person name="Nagy L.G."/>
            <person name="Martin F."/>
            <person name="Kauserud H."/>
        </authorList>
    </citation>
    <scope>NUCLEOTIDE SEQUENCE</scope>
    <source>
        <strain evidence="1">CBHHK182m</strain>
    </source>
</reference>
<name>A0AAD7NBF1_9AGAR</name>
<evidence type="ECO:0000313" key="2">
    <source>
        <dbReference type="Proteomes" id="UP001215598"/>
    </source>
</evidence>
<keyword evidence="2" id="KW-1185">Reference proteome</keyword>
<protein>
    <submittedName>
        <fullName evidence="1">Uncharacterized protein</fullName>
    </submittedName>
</protein>
<comment type="caution">
    <text evidence="1">The sequence shown here is derived from an EMBL/GenBank/DDBJ whole genome shotgun (WGS) entry which is preliminary data.</text>
</comment>
<dbReference type="AlphaFoldDB" id="A0AAD7NBF1"/>
<gene>
    <name evidence="1" type="ORF">B0H16DRAFT_789334</name>
</gene>
<sequence length="80" mass="9372">MGVEVVRHTPAVGAHLQDHIFVTTIYNCPLSDSLWAMIRRPQTLISQICMYIFRGSCAPRWRWKFSEWLHLLTPMGSRRT</sequence>